<evidence type="ECO:0000313" key="1">
    <source>
        <dbReference type="EMBL" id="VVO36140.1"/>
    </source>
</evidence>
<reference evidence="1 2" key="1">
    <citation type="submission" date="2019-09" db="EMBL/GenBank/DDBJ databases">
        <authorList>
            <person name="Chandra G."/>
            <person name="Truman W A."/>
        </authorList>
    </citation>
    <scope>NUCLEOTIDE SEQUENCE [LARGE SCALE GENOMIC DNA]</scope>
    <source>
        <strain evidence="1">PS723</strain>
    </source>
</reference>
<sequence>MKTKSLLAYYVPLLILLVLMLTVQFSEPPESASVKACKHYASCVVISSNVPSWLNFR</sequence>
<name>A0A5E7FA15_PSEFL</name>
<dbReference type="EMBL" id="CABVHY010000034">
    <property type="protein sequence ID" value="VVO36140.1"/>
    <property type="molecule type" value="Genomic_DNA"/>
</dbReference>
<gene>
    <name evidence="1" type="ORF">PS723_05387</name>
</gene>
<organism evidence="1 2">
    <name type="scientific">Pseudomonas fluorescens</name>
    <dbReference type="NCBI Taxonomy" id="294"/>
    <lineage>
        <taxon>Bacteria</taxon>
        <taxon>Pseudomonadati</taxon>
        <taxon>Pseudomonadota</taxon>
        <taxon>Gammaproteobacteria</taxon>
        <taxon>Pseudomonadales</taxon>
        <taxon>Pseudomonadaceae</taxon>
        <taxon>Pseudomonas</taxon>
    </lineage>
</organism>
<accession>A0A5E7FA15</accession>
<evidence type="ECO:0000313" key="2">
    <source>
        <dbReference type="Proteomes" id="UP000379480"/>
    </source>
</evidence>
<protein>
    <submittedName>
        <fullName evidence="1">Uncharacterized protein</fullName>
    </submittedName>
</protein>
<dbReference type="Proteomes" id="UP000379480">
    <property type="component" value="Unassembled WGS sequence"/>
</dbReference>
<proteinExistence type="predicted"/>
<dbReference type="AlphaFoldDB" id="A0A5E7FA15"/>